<dbReference type="SUPFAM" id="SSF111283">
    <property type="entry name" value="Putative modulator of DNA gyrase, PmbA/TldD"/>
    <property type="match status" value="1"/>
</dbReference>
<evidence type="ECO:0000313" key="2">
    <source>
        <dbReference type="EMBL" id="GAF85417.1"/>
    </source>
</evidence>
<gene>
    <name evidence="2" type="ORF">S01H1_07180</name>
</gene>
<reference evidence="2" key="1">
    <citation type="journal article" date="2014" name="Front. Microbiol.">
        <title>High frequency of phylogenetically diverse reductive dehalogenase-homologous genes in deep subseafloor sedimentary metagenomes.</title>
        <authorList>
            <person name="Kawai M."/>
            <person name="Futagami T."/>
            <person name="Toyoda A."/>
            <person name="Takaki Y."/>
            <person name="Nishi S."/>
            <person name="Hori S."/>
            <person name="Arai W."/>
            <person name="Tsubouchi T."/>
            <person name="Morono Y."/>
            <person name="Uchiyama I."/>
            <person name="Ito T."/>
            <person name="Fujiyama A."/>
            <person name="Inagaki F."/>
            <person name="Takami H."/>
        </authorList>
    </citation>
    <scope>NUCLEOTIDE SEQUENCE</scope>
    <source>
        <strain evidence="2">Expedition CK06-06</strain>
    </source>
</reference>
<organism evidence="2">
    <name type="scientific">marine sediment metagenome</name>
    <dbReference type="NCBI Taxonomy" id="412755"/>
    <lineage>
        <taxon>unclassified sequences</taxon>
        <taxon>metagenomes</taxon>
        <taxon>ecological metagenomes</taxon>
    </lineage>
</organism>
<dbReference type="InterPro" id="IPR045569">
    <property type="entry name" value="Metalloprtase-TldD/E_C"/>
</dbReference>
<dbReference type="AlphaFoldDB" id="X0TB56"/>
<proteinExistence type="predicted"/>
<dbReference type="GO" id="GO:0006508">
    <property type="term" value="P:proteolysis"/>
    <property type="evidence" value="ECO:0007669"/>
    <property type="project" value="InterPro"/>
</dbReference>
<feature type="non-terminal residue" evidence="2">
    <location>
        <position position="1"/>
    </location>
</feature>
<dbReference type="EMBL" id="BARS01003704">
    <property type="protein sequence ID" value="GAF85417.1"/>
    <property type="molecule type" value="Genomic_DNA"/>
</dbReference>
<dbReference type="Pfam" id="PF19289">
    <property type="entry name" value="PmbA_TldD_3rd"/>
    <property type="match status" value="1"/>
</dbReference>
<dbReference type="InterPro" id="IPR036059">
    <property type="entry name" value="TldD/PmbA_sf"/>
</dbReference>
<feature type="domain" description="Metalloprotease TldD/E C-terminal" evidence="1">
    <location>
        <begin position="1"/>
        <end position="59"/>
    </location>
</feature>
<sequence length="62" mass="6989">VEDGKITFPVKNLRFTQSYVKALAHVEAVGNVTHLLFRYDGKWPTHVPALKITNFNFTGSTI</sequence>
<protein>
    <recommendedName>
        <fullName evidence="1">Metalloprotease TldD/E C-terminal domain-containing protein</fullName>
    </recommendedName>
</protein>
<dbReference type="GO" id="GO:0008237">
    <property type="term" value="F:metallopeptidase activity"/>
    <property type="evidence" value="ECO:0007669"/>
    <property type="project" value="InterPro"/>
</dbReference>
<accession>X0TB56</accession>
<name>X0TB56_9ZZZZ</name>
<evidence type="ECO:0000259" key="1">
    <source>
        <dbReference type="Pfam" id="PF19289"/>
    </source>
</evidence>
<comment type="caution">
    <text evidence="2">The sequence shown here is derived from an EMBL/GenBank/DDBJ whole genome shotgun (WGS) entry which is preliminary data.</text>
</comment>